<keyword evidence="3 8" id="KW-0328">Glycosyltransferase</keyword>
<evidence type="ECO:0000256" key="3">
    <source>
        <dbReference type="ARBA" id="ARBA00022676"/>
    </source>
</evidence>
<reference evidence="10" key="3">
    <citation type="submission" date="2015-06" db="UniProtKB">
        <authorList>
            <consortium name="EnsemblMetazoa"/>
        </authorList>
    </citation>
    <scope>IDENTIFICATION</scope>
</reference>
<organism evidence="10 11">
    <name type="scientific">Helobdella robusta</name>
    <name type="common">Californian leech</name>
    <dbReference type="NCBI Taxonomy" id="6412"/>
    <lineage>
        <taxon>Eukaryota</taxon>
        <taxon>Metazoa</taxon>
        <taxon>Spiralia</taxon>
        <taxon>Lophotrochozoa</taxon>
        <taxon>Annelida</taxon>
        <taxon>Clitellata</taxon>
        <taxon>Hirudinea</taxon>
        <taxon>Rhynchobdellida</taxon>
        <taxon>Glossiphoniidae</taxon>
        <taxon>Helobdella</taxon>
    </lineage>
</organism>
<keyword evidence="7 8" id="KW-0472">Membrane</keyword>
<reference evidence="9 11" key="2">
    <citation type="journal article" date="2013" name="Nature">
        <title>Insights into bilaterian evolution from three spiralian genomes.</title>
        <authorList>
            <person name="Simakov O."/>
            <person name="Marletaz F."/>
            <person name="Cho S.J."/>
            <person name="Edsinger-Gonzales E."/>
            <person name="Havlak P."/>
            <person name="Hellsten U."/>
            <person name="Kuo D.H."/>
            <person name="Larsson T."/>
            <person name="Lv J."/>
            <person name="Arendt D."/>
            <person name="Savage R."/>
            <person name="Osoegawa K."/>
            <person name="de Jong P."/>
            <person name="Grimwood J."/>
            <person name="Chapman J.A."/>
            <person name="Shapiro H."/>
            <person name="Aerts A."/>
            <person name="Otillar R.P."/>
            <person name="Terry A.Y."/>
            <person name="Boore J.L."/>
            <person name="Grigoriev I.V."/>
            <person name="Lindberg D.R."/>
            <person name="Seaver E.C."/>
            <person name="Weisblat D.A."/>
            <person name="Putnam N.H."/>
            <person name="Rokhsar D.S."/>
        </authorList>
    </citation>
    <scope>NUCLEOTIDE SEQUENCE</scope>
</reference>
<evidence type="ECO:0000256" key="1">
    <source>
        <dbReference type="ARBA" id="ARBA00004167"/>
    </source>
</evidence>
<evidence type="ECO:0000256" key="6">
    <source>
        <dbReference type="ARBA" id="ARBA00022989"/>
    </source>
</evidence>
<name>T1FGH2_HELRO</name>
<dbReference type="GO" id="GO:0016020">
    <property type="term" value="C:membrane"/>
    <property type="evidence" value="ECO:0007669"/>
    <property type="project" value="UniProtKB-SubCell"/>
</dbReference>
<dbReference type="OrthoDB" id="2526284at2759"/>
<evidence type="ECO:0000256" key="4">
    <source>
        <dbReference type="ARBA" id="ARBA00022679"/>
    </source>
</evidence>
<dbReference type="EnsemblMetazoa" id="HelroT180975">
    <property type="protein sequence ID" value="HelroP180975"/>
    <property type="gene ID" value="HelroG180975"/>
</dbReference>
<dbReference type="EC" id="2.4.1.-" evidence="8"/>
<dbReference type="eggNOG" id="KOG4735">
    <property type="taxonomic scope" value="Eukaryota"/>
</dbReference>
<proteinExistence type="inferred from homology"/>
<dbReference type="PANTHER" id="PTHR21461">
    <property type="entry name" value="GLYCOSYLTRANSFERASE FAMILY 92 PROTEIN"/>
    <property type="match status" value="1"/>
</dbReference>
<gene>
    <name evidence="10" type="primary">20207921</name>
    <name evidence="9" type="ORF">HELRODRAFT_180975</name>
</gene>
<evidence type="ECO:0000313" key="11">
    <source>
        <dbReference type="Proteomes" id="UP000015101"/>
    </source>
</evidence>
<dbReference type="RefSeq" id="XP_009028499.1">
    <property type="nucleotide sequence ID" value="XM_009030251.1"/>
</dbReference>
<protein>
    <recommendedName>
        <fullName evidence="8">Glycosyltransferase family 92 protein</fullName>
        <ecNumber evidence="8">2.4.1.-</ecNumber>
    </recommendedName>
</protein>
<keyword evidence="4 8" id="KW-0808">Transferase</keyword>
<feature type="transmembrane region" description="Helical" evidence="8">
    <location>
        <begin position="20"/>
        <end position="37"/>
    </location>
</feature>
<keyword evidence="5 8" id="KW-0812">Transmembrane</keyword>
<dbReference type="HOGENOM" id="CLU_559323_0_0_1"/>
<dbReference type="Proteomes" id="UP000015101">
    <property type="component" value="Unassembled WGS sequence"/>
</dbReference>
<evidence type="ECO:0000256" key="5">
    <source>
        <dbReference type="ARBA" id="ARBA00022692"/>
    </source>
</evidence>
<keyword evidence="6 8" id="KW-1133">Transmembrane helix</keyword>
<dbReference type="InterPro" id="IPR008166">
    <property type="entry name" value="Glyco_transf_92"/>
</dbReference>
<dbReference type="OMA" id="HEHEEWI"/>
<dbReference type="InParanoid" id="T1FGH2"/>
<evidence type="ECO:0000313" key="9">
    <source>
        <dbReference type="EMBL" id="ESN93436.1"/>
    </source>
</evidence>
<keyword evidence="11" id="KW-1185">Reference proteome</keyword>
<evidence type="ECO:0000256" key="2">
    <source>
        <dbReference type="ARBA" id="ARBA00007647"/>
    </source>
</evidence>
<comment type="subcellular location">
    <subcellularLocation>
        <location evidence="1">Membrane</location>
        <topology evidence="1">Single-pass membrane protein</topology>
    </subcellularLocation>
</comment>
<dbReference type="GO" id="GO:0016757">
    <property type="term" value="F:glycosyltransferase activity"/>
    <property type="evidence" value="ECO:0000318"/>
    <property type="project" value="GO_Central"/>
</dbReference>
<dbReference type="CTD" id="20207921"/>
<dbReference type="EMBL" id="AMQM01007424">
    <property type="status" value="NOT_ANNOTATED_CDS"/>
    <property type="molecule type" value="Genomic_DNA"/>
</dbReference>
<dbReference type="PANTHER" id="PTHR21461:SF69">
    <property type="entry name" value="GLYCOSYLTRANSFERASE FAMILY 92 PROTEIN"/>
    <property type="match status" value="1"/>
</dbReference>
<evidence type="ECO:0000256" key="7">
    <source>
        <dbReference type="ARBA" id="ARBA00023136"/>
    </source>
</evidence>
<dbReference type="Pfam" id="PF01697">
    <property type="entry name" value="Glyco_transf_92"/>
    <property type="match status" value="1"/>
</dbReference>
<dbReference type="EMBL" id="KB097612">
    <property type="protein sequence ID" value="ESN93436.1"/>
    <property type="molecule type" value="Genomic_DNA"/>
</dbReference>
<accession>T1FGH2</accession>
<evidence type="ECO:0000313" key="10">
    <source>
        <dbReference type="EnsemblMetazoa" id="HelroP180975"/>
    </source>
</evidence>
<evidence type="ECO:0000256" key="8">
    <source>
        <dbReference type="RuleBase" id="RU366017"/>
    </source>
</evidence>
<dbReference type="GO" id="GO:0005737">
    <property type="term" value="C:cytoplasm"/>
    <property type="evidence" value="ECO:0000318"/>
    <property type="project" value="GO_Central"/>
</dbReference>
<sequence length="488" mass="57198">MMILSRNCSKSSLTRSIHRLLITILFASFLMLLIKLMNVNEQTHDVSLLAYKESSSIVDVGNNHDNNNNNNREKSVNRFEKLCLIKFPSPVQQHAHNSTWISITLPKYRIYSFSAYYLAGKNNGDVIMYVISNTTALLVPFCLLWDADEEHHVVRAFAEMNKNSFNNLFREYRITCLSSRISQLKEPRYVSLIENKCKQPNHVVDVVAIDNQQKQISTLEPHNQQQLWWHKSPKVNFSICVSPLNQHYDKYERMLEWIELNRMFGVEYFFFYNFSTGSKVEKVLNYYVNENLATIIQWKLPVKVDERTGASDVHYYGQLTALNDCLMRSRLTSHFVVNIDLDEFIVPTKDRTFYQLFTDVFKDKNVNISNVPPVIMSIRNTFFRVQQCNNTNNLFTNCSTKREDLIFRHGSRSKWMASSEVMDLIGVHGPQLKNIRQNRVIKLEPDVALVFHYHEHEEWIHPMVAELRMQTFSIELASRLQKMLTQVT</sequence>
<reference evidence="11" key="1">
    <citation type="submission" date="2012-12" db="EMBL/GenBank/DDBJ databases">
        <authorList>
            <person name="Hellsten U."/>
            <person name="Grimwood J."/>
            <person name="Chapman J.A."/>
            <person name="Shapiro H."/>
            <person name="Aerts A."/>
            <person name="Otillar R.P."/>
            <person name="Terry A.Y."/>
            <person name="Boore J.L."/>
            <person name="Simakov O."/>
            <person name="Marletaz F."/>
            <person name="Cho S.-J."/>
            <person name="Edsinger-Gonzales E."/>
            <person name="Havlak P."/>
            <person name="Kuo D.-H."/>
            <person name="Larsson T."/>
            <person name="Lv J."/>
            <person name="Arendt D."/>
            <person name="Savage R."/>
            <person name="Osoegawa K."/>
            <person name="de Jong P."/>
            <person name="Lindberg D.R."/>
            <person name="Seaver E.C."/>
            <person name="Weisblat D.A."/>
            <person name="Putnam N.H."/>
            <person name="Grigoriev I.V."/>
            <person name="Rokhsar D.S."/>
        </authorList>
    </citation>
    <scope>NUCLEOTIDE SEQUENCE</scope>
</reference>
<dbReference type="KEGG" id="hro:HELRODRAFT_180975"/>
<dbReference type="GeneID" id="20207921"/>
<comment type="similarity">
    <text evidence="2 8">Belongs to the glycosyltransferase 92 family.</text>
</comment>
<dbReference type="AlphaFoldDB" id="T1FGH2"/>